<keyword evidence="2 3" id="KW-0687">Ribonucleoprotein</keyword>
<evidence type="ECO:0000256" key="1">
    <source>
        <dbReference type="ARBA" id="ARBA00022980"/>
    </source>
</evidence>
<dbReference type="SMART" id="SM01397">
    <property type="entry name" value="Ribosomal_S3Ae"/>
    <property type="match status" value="1"/>
</dbReference>
<dbReference type="STRING" id="414004.CENSYa_0099"/>
<dbReference type="AlphaFoldDB" id="A0RTS7"/>
<comment type="similarity">
    <text evidence="3">Belongs to the eukaryotic ribosomal protein eS1 family.</text>
</comment>
<sequence>MARRKIKVKDKWRDKRWITIHAPDSFNSVPAARVPITDDKHAKGRVIEVTLFDILKGDPQQNNYKIYFQIDKVSEESATSIFKRYEYSKEYLRSLVRRGSSKVNYIVDVKTSDGYVFRLKVLALTYRHLNTSKKHALRLIIRDVIENTVPQMNIDQFVQAACYGKINSDILSRAKKLVKVRHMGLEKVKLVRTAEEQITLLQA</sequence>
<gene>
    <name evidence="3" type="primary">rps3ae</name>
    <name evidence="4" type="ordered locus">CENSYa_0099</name>
</gene>
<dbReference type="Pfam" id="PF01015">
    <property type="entry name" value="Ribosomal_S3Ae"/>
    <property type="match status" value="1"/>
</dbReference>
<evidence type="ECO:0000313" key="4">
    <source>
        <dbReference type="EMBL" id="ABK76744.1"/>
    </source>
</evidence>
<reference evidence="4 5" key="1">
    <citation type="journal article" date="2006" name="Proc. Natl. Acad. Sci. U.S.A.">
        <title>Genomic analysis of the uncultivated marine crenarchaeote Cenarchaeum symbiosum.</title>
        <authorList>
            <person name="Hallam S.J."/>
            <person name="Konstantinidis K.T."/>
            <person name="Putnam N."/>
            <person name="Schleper C."/>
            <person name="Watanabe Y."/>
            <person name="Sugahara J."/>
            <person name="Preston C."/>
            <person name="de la Torre J."/>
            <person name="Richardson P.M."/>
            <person name="DeLong E.F."/>
        </authorList>
    </citation>
    <scope>NUCLEOTIDE SEQUENCE [LARGE SCALE GENOMIC DNA]</scope>
    <source>
        <strain evidence="5">A</strain>
    </source>
</reference>
<keyword evidence="1 3" id="KW-0689">Ribosomal protein</keyword>
<accession>A0RTS7</accession>
<dbReference type="GO" id="GO:0005840">
    <property type="term" value="C:ribosome"/>
    <property type="evidence" value="ECO:0007669"/>
    <property type="project" value="UniProtKB-KW"/>
</dbReference>
<dbReference type="EnsemblBacteria" id="ABK76744">
    <property type="protein sequence ID" value="ABK76744"/>
    <property type="gene ID" value="CENSYa_0099"/>
</dbReference>
<evidence type="ECO:0000256" key="2">
    <source>
        <dbReference type="ARBA" id="ARBA00023274"/>
    </source>
</evidence>
<evidence type="ECO:0000256" key="3">
    <source>
        <dbReference type="HAMAP-Rule" id="MF_00359"/>
    </source>
</evidence>
<dbReference type="HAMAP" id="MF_00359">
    <property type="entry name" value="Ribosomal_eS1"/>
    <property type="match status" value="1"/>
</dbReference>
<dbReference type="EMBL" id="DP000238">
    <property type="protein sequence ID" value="ABK76744.1"/>
    <property type="molecule type" value="Genomic_DNA"/>
</dbReference>
<dbReference type="HOGENOM" id="CLU_062507_1_0_2"/>
<protein>
    <recommendedName>
        <fullName evidence="3">Small ribosomal subunit protein eS1</fullName>
    </recommendedName>
</protein>
<dbReference type="GO" id="GO:0003735">
    <property type="term" value="F:structural constituent of ribosome"/>
    <property type="evidence" value="ECO:0007669"/>
    <property type="project" value="InterPro"/>
</dbReference>
<dbReference type="Proteomes" id="UP000000758">
    <property type="component" value="Chromosome"/>
</dbReference>
<dbReference type="NCBIfam" id="NF003142">
    <property type="entry name" value="PRK04057.1"/>
    <property type="match status" value="1"/>
</dbReference>
<dbReference type="InterPro" id="IPR001593">
    <property type="entry name" value="Ribosomal_eS1"/>
</dbReference>
<dbReference type="GO" id="GO:0006412">
    <property type="term" value="P:translation"/>
    <property type="evidence" value="ECO:0007669"/>
    <property type="project" value="UniProtKB-UniRule"/>
</dbReference>
<proteinExistence type="inferred from homology"/>
<dbReference type="PATRIC" id="fig|414004.10.peg.88"/>
<keyword evidence="5" id="KW-1185">Reference proteome</keyword>
<dbReference type="InterPro" id="IPR030838">
    <property type="entry name" value="Ribosomal_eS1_arc"/>
</dbReference>
<dbReference type="GO" id="GO:1990904">
    <property type="term" value="C:ribonucleoprotein complex"/>
    <property type="evidence" value="ECO:0007669"/>
    <property type="project" value="UniProtKB-KW"/>
</dbReference>
<organism evidence="4 5">
    <name type="scientific">Cenarchaeum symbiosum (strain A)</name>
    <dbReference type="NCBI Taxonomy" id="414004"/>
    <lineage>
        <taxon>Archaea</taxon>
        <taxon>Nitrososphaerota</taxon>
        <taxon>Candidatus Cenarchaeales</taxon>
        <taxon>Candidatus Cenarchaeaceae</taxon>
        <taxon>Candidatus Cenarchaeum</taxon>
    </lineage>
</organism>
<name>A0RTS7_CENSY</name>
<evidence type="ECO:0000313" key="5">
    <source>
        <dbReference type="Proteomes" id="UP000000758"/>
    </source>
</evidence>
<dbReference type="KEGG" id="csy:CENSYa_0099"/>